<evidence type="ECO:0000313" key="3">
    <source>
        <dbReference type="Proteomes" id="UP000632774"/>
    </source>
</evidence>
<organism evidence="2 3">
    <name type="scientific">Mucilaginibacter boryungensis</name>
    <dbReference type="NCBI Taxonomy" id="768480"/>
    <lineage>
        <taxon>Bacteria</taxon>
        <taxon>Pseudomonadati</taxon>
        <taxon>Bacteroidota</taxon>
        <taxon>Sphingobacteriia</taxon>
        <taxon>Sphingobacteriales</taxon>
        <taxon>Sphingobacteriaceae</taxon>
        <taxon>Mucilaginibacter</taxon>
    </lineage>
</organism>
<keyword evidence="3" id="KW-1185">Reference proteome</keyword>
<feature type="signal peptide" evidence="1">
    <location>
        <begin position="1"/>
        <end position="18"/>
    </location>
</feature>
<proteinExistence type="predicted"/>
<protein>
    <submittedName>
        <fullName evidence="2">Carboxypeptidase-like regulatory domain-containing protein</fullName>
    </submittedName>
</protein>
<sequence length="379" mass="42871">MLKNIILLLLLFPNLLFAQTSISGNIINKDSRKPVPDASVFLSNASVGGKTNDDGSFTLTNVRNGQYDLVVTCVGFEAFHTTLLVNGTAIHLAAIELIPRATELKEVTIKYDPSRERYVRIFTDEFLGRSENSKACKILNPEILDLDFDKSTGKLTASTTDFIIIENKALGYRIKYLLASFIKDQHRNYLFYTGSSVFEELPGKASQQKRWLKNRAQAYLGSDMHFYRACIANQVEEDGFVVNRLIRKPTGKPTDSLIKAKINYFRSQLQTPAIQDSIANWSAKSGMPMYNQTLINKPLSITDYIKRTERKGIFAIGYQDCLMITDKKGRSTIITYNLPYAFFDNNGVVLNPESNTFEGYWATLRMADLLPVDYQLPEK</sequence>
<gene>
    <name evidence="2" type="ORF">IRJ18_11010</name>
</gene>
<dbReference type="EMBL" id="JADFFM010000001">
    <property type="protein sequence ID" value="MBE9666891.1"/>
    <property type="molecule type" value="Genomic_DNA"/>
</dbReference>
<keyword evidence="1" id="KW-0732">Signal</keyword>
<accession>A0ABR9XHN8</accession>
<dbReference type="SUPFAM" id="SSF49464">
    <property type="entry name" value="Carboxypeptidase regulatory domain-like"/>
    <property type="match status" value="1"/>
</dbReference>
<dbReference type="Gene3D" id="2.60.40.1120">
    <property type="entry name" value="Carboxypeptidase-like, regulatory domain"/>
    <property type="match status" value="1"/>
</dbReference>
<evidence type="ECO:0000313" key="2">
    <source>
        <dbReference type="EMBL" id="MBE9666891.1"/>
    </source>
</evidence>
<reference evidence="2 3" key="1">
    <citation type="submission" date="2020-10" db="EMBL/GenBank/DDBJ databases">
        <title>Mucilaginibacter mali sp. nov., isolated from rhizosphere soil of apple orchard.</title>
        <authorList>
            <person name="Lee J.-S."/>
            <person name="Kim H.S."/>
            <person name="Kim J.-S."/>
        </authorList>
    </citation>
    <scope>NUCLEOTIDE SEQUENCE [LARGE SCALE GENOMIC DNA]</scope>
    <source>
        <strain evidence="2 3">KCTC 23157</strain>
    </source>
</reference>
<dbReference type="Pfam" id="PF13715">
    <property type="entry name" value="CarbopepD_reg_2"/>
    <property type="match status" value="1"/>
</dbReference>
<comment type="caution">
    <text evidence="2">The sequence shown here is derived from an EMBL/GenBank/DDBJ whole genome shotgun (WGS) entry which is preliminary data.</text>
</comment>
<dbReference type="InterPro" id="IPR008969">
    <property type="entry name" value="CarboxyPept-like_regulatory"/>
</dbReference>
<dbReference type="Proteomes" id="UP000632774">
    <property type="component" value="Unassembled WGS sequence"/>
</dbReference>
<name>A0ABR9XHN8_9SPHI</name>
<feature type="chain" id="PRO_5045835343" evidence="1">
    <location>
        <begin position="19"/>
        <end position="379"/>
    </location>
</feature>
<dbReference type="RefSeq" id="WP_194106254.1">
    <property type="nucleotide sequence ID" value="NZ_JADFFM010000001.1"/>
</dbReference>
<evidence type="ECO:0000256" key="1">
    <source>
        <dbReference type="SAM" id="SignalP"/>
    </source>
</evidence>